<dbReference type="PANTHER" id="PTHR10746:SF6">
    <property type="entry name" value="LARGE RIBOSOMAL SUBUNIT PROTEIN UL4M"/>
    <property type="match status" value="1"/>
</dbReference>
<evidence type="ECO:0000256" key="6">
    <source>
        <dbReference type="SAM" id="MobiDB-lite"/>
    </source>
</evidence>
<comment type="subunit">
    <text evidence="5">Part of the 50S ribosomal subunit.</text>
</comment>
<dbReference type="GO" id="GO:0005840">
    <property type="term" value="C:ribosome"/>
    <property type="evidence" value="ECO:0007669"/>
    <property type="project" value="UniProtKB-KW"/>
</dbReference>
<evidence type="ECO:0000313" key="7">
    <source>
        <dbReference type="EMBL" id="TGN08084.1"/>
    </source>
</evidence>
<dbReference type="AlphaFoldDB" id="A0A4R9LMA2"/>
<feature type="compositionally biased region" description="Basic and acidic residues" evidence="6">
    <location>
        <begin position="49"/>
        <end position="58"/>
    </location>
</feature>
<proteinExistence type="inferred from homology"/>
<dbReference type="InterPro" id="IPR023574">
    <property type="entry name" value="Ribosomal_uL4_dom_sf"/>
</dbReference>
<organism evidence="7 8">
    <name type="scientific">Leptospira ilyithenensis</name>
    <dbReference type="NCBI Taxonomy" id="2484901"/>
    <lineage>
        <taxon>Bacteria</taxon>
        <taxon>Pseudomonadati</taxon>
        <taxon>Spirochaetota</taxon>
        <taxon>Spirochaetia</taxon>
        <taxon>Leptospirales</taxon>
        <taxon>Leptospiraceae</taxon>
        <taxon>Leptospira</taxon>
    </lineage>
</organism>
<evidence type="ECO:0000256" key="3">
    <source>
        <dbReference type="ARBA" id="ARBA00023274"/>
    </source>
</evidence>
<evidence type="ECO:0000313" key="8">
    <source>
        <dbReference type="Proteomes" id="UP000298264"/>
    </source>
</evidence>
<feature type="region of interest" description="Disordered" evidence="6">
    <location>
        <begin position="43"/>
        <end position="76"/>
    </location>
</feature>
<evidence type="ECO:0000256" key="4">
    <source>
        <dbReference type="ARBA" id="ARBA00035244"/>
    </source>
</evidence>
<comment type="function">
    <text evidence="5">One of the primary rRNA binding proteins, this protein initially binds near the 5'-end of the 23S rRNA. It is important during the early stages of 50S assembly. It makes multiple contacts with different domains of the 23S rRNA in the assembled 50S subunit and ribosome.</text>
</comment>
<protein>
    <recommendedName>
        <fullName evidence="4 5">Large ribosomal subunit protein uL4</fullName>
    </recommendedName>
</protein>
<comment type="caution">
    <text evidence="7">The sequence shown here is derived from an EMBL/GenBank/DDBJ whole genome shotgun (WGS) entry which is preliminary data.</text>
</comment>
<feature type="region of interest" description="Disordered" evidence="6">
    <location>
        <begin position="81"/>
        <end position="100"/>
    </location>
</feature>
<dbReference type="GO" id="GO:1990904">
    <property type="term" value="C:ribonucleoprotein complex"/>
    <property type="evidence" value="ECO:0007669"/>
    <property type="project" value="UniProtKB-KW"/>
</dbReference>
<accession>A0A4R9LMA2</accession>
<keyword evidence="5" id="KW-0694">RNA-binding</keyword>
<dbReference type="OrthoDB" id="9803201at2"/>
<keyword evidence="3 5" id="KW-0687">Ribonucleoprotein</keyword>
<gene>
    <name evidence="5" type="primary">rplD</name>
    <name evidence="7" type="ORF">EHS11_14205</name>
</gene>
<keyword evidence="5" id="KW-0699">rRNA-binding</keyword>
<name>A0A4R9LMA2_9LEPT</name>
<dbReference type="RefSeq" id="WP_135765057.1">
    <property type="nucleotide sequence ID" value="NZ_RQHV01000061.1"/>
</dbReference>
<dbReference type="HAMAP" id="MF_01328_B">
    <property type="entry name" value="Ribosomal_uL4_B"/>
    <property type="match status" value="1"/>
</dbReference>
<dbReference type="NCBIfam" id="TIGR03953">
    <property type="entry name" value="rplD_bact"/>
    <property type="match status" value="1"/>
</dbReference>
<dbReference type="GO" id="GO:0006412">
    <property type="term" value="P:translation"/>
    <property type="evidence" value="ECO:0007669"/>
    <property type="project" value="UniProtKB-UniRule"/>
</dbReference>
<dbReference type="Pfam" id="PF00573">
    <property type="entry name" value="Ribosomal_L4"/>
    <property type="match status" value="1"/>
</dbReference>
<dbReference type="InterPro" id="IPR013005">
    <property type="entry name" value="Ribosomal_uL4-like"/>
</dbReference>
<evidence type="ECO:0000256" key="5">
    <source>
        <dbReference type="HAMAP-Rule" id="MF_01328"/>
    </source>
</evidence>
<sequence>MKARKYNKEGVFLSEVELPSALFETGISQGAIYDAVKAENANLRQGTHSTKDRSEVRGGGKKPWAQKGTGRARQGSIRAPHFVGGGIIHGPKPRDYSSNLSRSVKRKAVLSILNKKAEENRISIIEDVEPASYSTKSIFNILKKMEIAEKGNVGFVVAGENQFLKKSTRNIENLKYVNSKRIVCRDILYNNNLVISESALKELLSQYSKKQG</sequence>
<dbReference type="GO" id="GO:0003735">
    <property type="term" value="F:structural constituent of ribosome"/>
    <property type="evidence" value="ECO:0007669"/>
    <property type="project" value="InterPro"/>
</dbReference>
<reference evidence="7" key="1">
    <citation type="journal article" date="2019" name="PLoS Negl. Trop. Dis.">
        <title>Revisiting the worldwide diversity of Leptospira species in the environment.</title>
        <authorList>
            <person name="Vincent A.T."/>
            <person name="Schiettekatte O."/>
            <person name="Bourhy P."/>
            <person name="Veyrier F.J."/>
            <person name="Picardeau M."/>
        </authorList>
    </citation>
    <scope>NUCLEOTIDE SEQUENCE [LARGE SCALE GENOMIC DNA]</scope>
    <source>
        <strain evidence="7">201400974</strain>
    </source>
</reference>
<dbReference type="Gene3D" id="3.40.1370.10">
    <property type="match status" value="1"/>
</dbReference>
<dbReference type="InterPro" id="IPR002136">
    <property type="entry name" value="Ribosomal_uL4"/>
</dbReference>
<comment type="similarity">
    <text evidence="1 5">Belongs to the universal ribosomal protein uL4 family.</text>
</comment>
<evidence type="ECO:0000256" key="1">
    <source>
        <dbReference type="ARBA" id="ARBA00010528"/>
    </source>
</evidence>
<dbReference type="GO" id="GO:0019843">
    <property type="term" value="F:rRNA binding"/>
    <property type="evidence" value="ECO:0007669"/>
    <property type="project" value="UniProtKB-UniRule"/>
</dbReference>
<dbReference type="EMBL" id="RQHV01000061">
    <property type="protein sequence ID" value="TGN08084.1"/>
    <property type="molecule type" value="Genomic_DNA"/>
</dbReference>
<keyword evidence="8" id="KW-1185">Reference proteome</keyword>
<comment type="function">
    <text evidence="5">Forms part of the polypeptide exit tunnel.</text>
</comment>
<dbReference type="SUPFAM" id="SSF52166">
    <property type="entry name" value="Ribosomal protein L4"/>
    <property type="match status" value="1"/>
</dbReference>
<keyword evidence="2 5" id="KW-0689">Ribosomal protein</keyword>
<evidence type="ECO:0000256" key="2">
    <source>
        <dbReference type="ARBA" id="ARBA00022980"/>
    </source>
</evidence>
<dbReference type="Proteomes" id="UP000298264">
    <property type="component" value="Unassembled WGS sequence"/>
</dbReference>
<dbReference type="PANTHER" id="PTHR10746">
    <property type="entry name" value="50S RIBOSOMAL PROTEIN L4"/>
    <property type="match status" value="1"/>
</dbReference>